<evidence type="ECO:0000313" key="2">
    <source>
        <dbReference type="Proteomes" id="UP000299367"/>
    </source>
</evidence>
<reference evidence="2" key="1">
    <citation type="submission" date="2019-02" db="EMBL/GenBank/DDBJ databases">
        <title>Draft genome sequence of Dolichospermum planctonicum NIES-80.</title>
        <authorList>
            <person name="Yamaguchi H."/>
            <person name="Suzuki S."/>
            <person name="Kawachi M."/>
        </authorList>
    </citation>
    <scope>NUCLEOTIDE SEQUENCE [LARGE SCALE GENOMIC DNA]</scope>
    <source>
        <strain evidence="2">NIES-80</strain>
    </source>
</reference>
<dbReference type="Proteomes" id="UP000299367">
    <property type="component" value="Unassembled WGS sequence"/>
</dbReference>
<accession>A0A480ANG6</accession>
<sequence>MIAYFANLTFSNPALKGLSFPLTAYLMKNLRRLALITGIAALSAVAFNPKAQAETKTVNFAATVAKLCTFSGTTSGTLAPGDGWLEAAGGIPGLDTGTSGSTTLSCNGAATVSAGVPVKISAPAGFDDTNRQSVVYDAETTNAASSSTGTRLWAVYTNSSITVPADQSRVLKVAMSAGAAPGTAGNVVAGTYSYKVIVTATPN</sequence>
<dbReference type="EMBL" id="BJCF01000047">
    <property type="protein sequence ID" value="GCL43654.1"/>
    <property type="molecule type" value="Genomic_DNA"/>
</dbReference>
<proteinExistence type="predicted"/>
<organism evidence="1 2">
    <name type="scientific">Dolichospermum planctonicum</name>
    <dbReference type="NCBI Taxonomy" id="136072"/>
    <lineage>
        <taxon>Bacteria</taxon>
        <taxon>Bacillati</taxon>
        <taxon>Cyanobacteriota</taxon>
        <taxon>Cyanophyceae</taxon>
        <taxon>Nostocales</taxon>
        <taxon>Aphanizomenonaceae</taxon>
        <taxon>Dolichospermum</taxon>
    </lineage>
</organism>
<name>A0A480ANG6_9CYAN</name>
<gene>
    <name evidence="1" type="ORF">NIES80_33720</name>
</gene>
<dbReference type="AlphaFoldDB" id="A0A480ANG6"/>
<dbReference type="RefSeq" id="WP_137909112.1">
    <property type="nucleotide sequence ID" value="NZ_BJCF01000047.1"/>
</dbReference>
<protein>
    <submittedName>
        <fullName evidence="1">Uncharacterized protein</fullName>
    </submittedName>
</protein>
<evidence type="ECO:0000313" key="1">
    <source>
        <dbReference type="EMBL" id="GCL43654.1"/>
    </source>
</evidence>
<dbReference type="OrthoDB" id="485895at2"/>
<comment type="caution">
    <text evidence="1">The sequence shown here is derived from an EMBL/GenBank/DDBJ whole genome shotgun (WGS) entry which is preliminary data.</text>
</comment>